<proteinExistence type="predicted"/>
<organism evidence="2 3">
    <name type="scientific">Glomus cerebriforme</name>
    <dbReference type="NCBI Taxonomy" id="658196"/>
    <lineage>
        <taxon>Eukaryota</taxon>
        <taxon>Fungi</taxon>
        <taxon>Fungi incertae sedis</taxon>
        <taxon>Mucoromycota</taxon>
        <taxon>Glomeromycotina</taxon>
        <taxon>Glomeromycetes</taxon>
        <taxon>Glomerales</taxon>
        <taxon>Glomeraceae</taxon>
        <taxon>Glomus</taxon>
    </lineage>
</organism>
<dbReference type="STRING" id="658196.A0A397TCQ5"/>
<keyword evidence="3" id="KW-1185">Reference proteome</keyword>
<dbReference type="SUPFAM" id="SSF81383">
    <property type="entry name" value="F-box domain"/>
    <property type="match status" value="1"/>
</dbReference>
<gene>
    <name evidence="2" type="ORF">C1645_755859</name>
</gene>
<reference evidence="2 3" key="1">
    <citation type="submission" date="2018-06" db="EMBL/GenBank/DDBJ databases">
        <title>Comparative genomics reveals the genomic features of Rhizophagus irregularis, R. cerebriforme, R. diaphanum and Gigaspora rosea, and their symbiotic lifestyle signature.</title>
        <authorList>
            <person name="Morin E."/>
            <person name="San Clemente H."/>
            <person name="Chen E.C.H."/>
            <person name="De La Providencia I."/>
            <person name="Hainaut M."/>
            <person name="Kuo A."/>
            <person name="Kohler A."/>
            <person name="Murat C."/>
            <person name="Tang N."/>
            <person name="Roy S."/>
            <person name="Loubradou J."/>
            <person name="Henrissat B."/>
            <person name="Grigoriev I.V."/>
            <person name="Corradi N."/>
            <person name="Roux C."/>
            <person name="Martin F.M."/>
        </authorList>
    </citation>
    <scope>NUCLEOTIDE SEQUENCE [LARGE SCALE GENOMIC DNA]</scope>
    <source>
        <strain evidence="2 3">DAOM 227022</strain>
    </source>
</reference>
<dbReference type="Gene3D" id="1.20.1280.50">
    <property type="match status" value="1"/>
</dbReference>
<dbReference type="EMBL" id="QKYT01000051">
    <property type="protein sequence ID" value="RIA96040.1"/>
    <property type="molecule type" value="Genomic_DNA"/>
</dbReference>
<sequence>MASTLPFEILIEIFGYLHPKDLYSLSLVCKRYRTLLWSKTSTTTQDIWRISRVRHILYPTFGPPEKMSEQQYNFFLAVVDSCQFCGECCRDKLTMHWEFRIFCCDECLLKRCISRSSLMNEWKVSEELLACLQQVITPPKSKQKLYLVSDIIKTLSEYYEIEDEIQQLNWIHEKQLYVDNMIREHKKYKSQFELIKYSSNERIQRLLNRFKFHKYTSTQV</sequence>
<name>A0A397TCQ5_9GLOM</name>
<dbReference type="Pfam" id="PF12937">
    <property type="entry name" value="F-box-like"/>
    <property type="match status" value="1"/>
</dbReference>
<comment type="caution">
    <text evidence="2">The sequence shown here is derived from an EMBL/GenBank/DDBJ whole genome shotgun (WGS) entry which is preliminary data.</text>
</comment>
<dbReference type="OrthoDB" id="2322499at2759"/>
<dbReference type="InterPro" id="IPR001810">
    <property type="entry name" value="F-box_dom"/>
</dbReference>
<evidence type="ECO:0000259" key="1">
    <source>
        <dbReference type="PROSITE" id="PS50181"/>
    </source>
</evidence>
<dbReference type="InterPro" id="IPR036047">
    <property type="entry name" value="F-box-like_dom_sf"/>
</dbReference>
<feature type="domain" description="F-box" evidence="1">
    <location>
        <begin position="1"/>
        <end position="51"/>
    </location>
</feature>
<dbReference type="CDD" id="cd09917">
    <property type="entry name" value="F-box_SF"/>
    <property type="match status" value="1"/>
</dbReference>
<dbReference type="SMART" id="SM00256">
    <property type="entry name" value="FBOX"/>
    <property type="match status" value="1"/>
</dbReference>
<dbReference type="Proteomes" id="UP000265703">
    <property type="component" value="Unassembled WGS sequence"/>
</dbReference>
<evidence type="ECO:0000313" key="3">
    <source>
        <dbReference type="Proteomes" id="UP000265703"/>
    </source>
</evidence>
<evidence type="ECO:0000313" key="2">
    <source>
        <dbReference type="EMBL" id="RIA96040.1"/>
    </source>
</evidence>
<dbReference type="AlphaFoldDB" id="A0A397TCQ5"/>
<accession>A0A397TCQ5</accession>
<protein>
    <recommendedName>
        <fullName evidence="1">F-box domain-containing protein</fullName>
    </recommendedName>
</protein>
<dbReference type="PROSITE" id="PS50181">
    <property type="entry name" value="FBOX"/>
    <property type="match status" value="1"/>
</dbReference>